<dbReference type="Proteomes" id="UP001209878">
    <property type="component" value="Unassembled WGS sequence"/>
</dbReference>
<reference evidence="2" key="1">
    <citation type="journal article" date="2023" name="Mol. Biol. Evol.">
        <title>Third-Generation Sequencing Reveals the Adaptive Role of the Epigenome in Three Deep-Sea Polychaetes.</title>
        <authorList>
            <person name="Perez M."/>
            <person name="Aroh O."/>
            <person name="Sun Y."/>
            <person name="Lan Y."/>
            <person name="Juniper S.K."/>
            <person name="Young C.R."/>
            <person name="Angers B."/>
            <person name="Qian P.Y."/>
        </authorList>
    </citation>
    <scope>NUCLEOTIDE SEQUENCE</scope>
    <source>
        <strain evidence="2">R07B-5</strain>
    </source>
</reference>
<feature type="region of interest" description="Disordered" evidence="1">
    <location>
        <begin position="1"/>
        <end position="26"/>
    </location>
</feature>
<accession>A0AAD9UHS8</accession>
<dbReference type="AlphaFoldDB" id="A0AAD9UHS8"/>
<dbReference type="EMBL" id="JAODUO010000090">
    <property type="protein sequence ID" value="KAK2190043.1"/>
    <property type="molecule type" value="Genomic_DNA"/>
</dbReference>
<evidence type="ECO:0000313" key="2">
    <source>
        <dbReference type="EMBL" id="KAK2190043.1"/>
    </source>
</evidence>
<sequence length="53" mass="5487">MTILKRMKVDGEVSSNGEAGPPGLGGGSGGTVYIHAELIQVCGTPGCQNIHWY</sequence>
<comment type="caution">
    <text evidence="2">The sequence shown here is derived from an EMBL/GenBank/DDBJ whole genome shotgun (WGS) entry which is preliminary data.</text>
</comment>
<name>A0AAD9UHS8_RIDPI</name>
<evidence type="ECO:0000313" key="3">
    <source>
        <dbReference type="Proteomes" id="UP001209878"/>
    </source>
</evidence>
<protein>
    <submittedName>
        <fullName evidence="2">Uncharacterized protein</fullName>
    </submittedName>
</protein>
<keyword evidence="3" id="KW-1185">Reference proteome</keyword>
<organism evidence="2 3">
    <name type="scientific">Ridgeia piscesae</name>
    <name type="common">Tubeworm</name>
    <dbReference type="NCBI Taxonomy" id="27915"/>
    <lineage>
        <taxon>Eukaryota</taxon>
        <taxon>Metazoa</taxon>
        <taxon>Spiralia</taxon>
        <taxon>Lophotrochozoa</taxon>
        <taxon>Annelida</taxon>
        <taxon>Polychaeta</taxon>
        <taxon>Sedentaria</taxon>
        <taxon>Canalipalpata</taxon>
        <taxon>Sabellida</taxon>
        <taxon>Siboglinidae</taxon>
        <taxon>Ridgeia</taxon>
    </lineage>
</organism>
<evidence type="ECO:0000256" key="1">
    <source>
        <dbReference type="SAM" id="MobiDB-lite"/>
    </source>
</evidence>
<proteinExistence type="predicted"/>
<gene>
    <name evidence="2" type="ORF">NP493_91g04020</name>
</gene>